<organism evidence="1 2">
    <name type="scientific">Grus japonensis</name>
    <name type="common">Japanese crane</name>
    <name type="synonym">Red-crowned crane</name>
    <dbReference type="NCBI Taxonomy" id="30415"/>
    <lineage>
        <taxon>Eukaryota</taxon>
        <taxon>Metazoa</taxon>
        <taxon>Chordata</taxon>
        <taxon>Craniata</taxon>
        <taxon>Vertebrata</taxon>
        <taxon>Euteleostomi</taxon>
        <taxon>Archelosauria</taxon>
        <taxon>Archosauria</taxon>
        <taxon>Dinosauria</taxon>
        <taxon>Saurischia</taxon>
        <taxon>Theropoda</taxon>
        <taxon>Coelurosauria</taxon>
        <taxon>Aves</taxon>
        <taxon>Neognathae</taxon>
        <taxon>Neoaves</taxon>
        <taxon>Gruiformes</taxon>
        <taxon>Gruidae</taxon>
        <taxon>Grus</taxon>
    </lineage>
</organism>
<dbReference type="Proteomes" id="UP001623348">
    <property type="component" value="Unassembled WGS sequence"/>
</dbReference>
<dbReference type="Gene3D" id="3.40.50.12700">
    <property type="match status" value="1"/>
</dbReference>
<protein>
    <submittedName>
        <fullName evidence="1">Uncharacterized protein</fullName>
    </submittedName>
</protein>
<name>A0ABC9Y296_GRUJA</name>
<dbReference type="EMBL" id="BAAFJT010000040">
    <property type="protein sequence ID" value="GAB0204056.1"/>
    <property type="molecule type" value="Genomic_DNA"/>
</dbReference>
<dbReference type="CDD" id="cd00229">
    <property type="entry name" value="SGNH_hydrolase"/>
    <property type="match status" value="1"/>
</dbReference>
<accession>A0ABC9Y296</accession>
<dbReference type="AlphaFoldDB" id="A0ABC9Y296"/>
<evidence type="ECO:0000313" key="1">
    <source>
        <dbReference type="EMBL" id="GAB0204056.1"/>
    </source>
</evidence>
<sequence length="235" mass="26160">MNDTASRNLGRIKEDYKALGVQVKNIGAQVIFSSILPVRGKGAARNRHIMHINSWLRSWCHHEGFGFYDNGTFFDYNLLERDGIHLSRRGKGIFGSRLANLVKQALKDSGGGVQNGKAQANAYNWGISQANQSSDKCPTTVSQDENQKANHLKGVCGYGGPSCITPGKPPHSIISWKCLYTNAHSMGNKQEELEVCVQSQGHDLIAITETWWDSSHDWNAVMDGYILFRKDRPAR</sequence>
<evidence type="ECO:0000313" key="2">
    <source>
        <dbReference type="Proteomes" id="UP001623348"/>
    </source>
</evidence>
<reference evidence="1 2" key="1">
    <citation type="submission" date="2024-06" db="EMBL/GenBank/DDBJ databases">
        <title>The draft genome of Grus japonensis, version 3.</title>
        <authorList>
            <person name="Nabeshima K."/>
            <person name="Suzuki S."/>
            <person name="Onuma M."/>
        </authorList>
    </citation>
    <scope>NUCLEOTIDE SEQUENCE [LARGE SCALE GENOMIC DNA]</scope>
    <source>
        <strain evidence="1 2">451A</strain>
    </source>
</reference>
<gene>
    <name evidence="1" type="ORF">GRJ2_002871200</name>
</gene>
<proteinExistence type="predicted"/>
<dbReference type="SUPFAM" id="SSF52266">
    <property type="entry name" value="SGNH hydrolase"/>
    <property type="match status" value="1"/>
</dbReference>
<comment type="caution">
    <text evidence="1">The sequence shown here is derived from an EMBL/GenBank/DDBJ whole genome shotgun (WGS) entry which is preliminary data.</text>
</comment>
<keyword evidence="2" id="KW-1185">Reference proteome</keyword>